<dbReference type="GO" id="GO:0004497">
    <property type="term" value="F:monooxygenase activity"/>
    <property type="evidence" value="ECO:0007669"/>
    <property type="project" value="UniProtKB-KW"/>
</dbReference>
<dbReference type="PRINTS" id="PR00359">
    <property type="entry name" value="BP450"/>
</dbReference>
<dbReference type="Gene3D" id="1.10.630.10">
    <property type="entry name" value="Cytochrome P450"/>
    <property type="match status" value="1"/>
</dbReference>
<dbReference type="InterPro" id="IPR002397">
    <property type="entry name" value="Cyt_P450_B"/>
</dbReference>
<comment type="caution">
    <text evidence="7">The sequence shown here is derived from an EMBL/GenBank/DDBJ whole genome shotgun (WGS) entry which is preliminary data.</text>
</comment>
<gene>
    <name evidence="7" type="ORF">ACM01_40850</name>
</gene>
<keyword evidence="2" id="KW-0349">Heme</keyword>
<evidence type="ECO:0000256" key="2">
    <source>
        <dbReference type="ARBA" id="ARBA00022617"/>
    </source>
</evidence>
<evidence type="ECO:0000313" key="7">
    <source>
        <dbReference type="EMBL" id="KMS67970.1"/>
    </source>
</evidence>
<dbReference type="Pfam" id="PF00067">
    <property type="entry name" value="p450"/>
    <property type="match status" value="1"/>
</dbReference>
<evidence type="ECO:0000256" key="5">
    <source>
        <dbReference type="ARBA" id="ARBA00023004"/>
    </source>
</evidence>
<organism evidence="7 8">
    <name type="scientific">Streptomyces viridochromogenes</name>
    <dbReference type="NCBI Taxonomy" id="1938"/>
    <lineage>
        <taxon>Bacteria</taxon>
        <taxon>Bacillati</taxon>
        <taxon>Actinomycetota</taxon>
        <taxon>Actinomycetes</taxon>
        <taxon>Kitasatosporales</taxon>
        <taxon>Streptomycetaceae</taxon>
        <taxon>Streptomyces</taxon>
    </lineage>
</organism>
<reference evidence="7 8" key="1">
    <citation type="submission" date="2015-06" db="EMBL/GenBank/DDBJ databases">
        <authorList>
            <person name="Ju K.-S."/>
            <person name="Doroghazi J.R."/>
            <person name="Metcalf W.W."/>
        </authorList>
    </citation>
    <scope>NUCLEOTIDE SEQUENCE [LARGE SCALE GENOMIC DNA]</scope>
    <source>
        <strain evidence="7 8">NRRL 3414</strain>
    </source>
</reference>
<evidence type="ECO:0008006" key="9">
    <source>
        <dbReference type="Google" id="ProtNLM"/>
    </source>
</evidence>
<dbReference type="GO" id="GO:0020037">
    <property type="term" value="F:heme binding"/>
    <property type="evidence" value="ECO:0007669"/>
    <property type="project" value="InterPro"/>
</dbReference>
<accession>A0A0J8BQX7</accession>
<dbReference type="EMBL" id="LFNT01000087">
    <property type="protein sequence ID" value="KMS67970.1"/>
    <property type="molecule type" value="Genomic_DNA"/>
</dbReference>
<comment type="similarity">
    <text evidence="1">Belongs to the cytochrome P450 family.</text>
</comment>
<evidence type="ECO:0000256" key="6">
    <source>
        <dbReference type="ARBA" id="ARBA00023033"/>
    </source>
</evidence>
<dbReference type="PATRIC" id="fig|1938.3.peg.9497"/>
<protein>
    <recommendedName>
        <fullName evidence="9">Cytochrome P450</fullName>
    </recommendedName>
</protein>
<dbReference type="PRINTS" id="PR00385">
    <property type="entry name" value="P450"/>
</dbReference>
<dbReference type="FunFam" id="1.10.630.10:FF:000018">
    <property type="entry name" value="Cytochrome P450 monooxygenase"/>
    <property type="match status" value="1"/>
</dbReference>
<dbReference type="InterPro" id="IPR001128">
    <property type="entry name" value="Cyt_P450"/>
</dbReference>
<evidence type="ECO:0000256" key="3">
    <source>
        <dbReference type="ARBA" id="ARBA00022723"/>
    </source>
</evidence>
<dbReference type="PANTHER" id="PTHR46696">
    <property type="entry name" value="P450, PUTATIVE (EUROFUNG)-RELATED"/>
    <property type="match status" value="1"/>
</dbReference>
<dbReference type="PANTHER" id="PTHR46696:SF1">
    <property type="entry name" value="CYTOCHROME P450 YJIB-RELATED"/>
    <property type="match status" value="1"/>
</dbReference>
<keyword evidence="6" id="KW-0503">Monooxygenase</keyword>
<dbReference type="CDD" id="cd11031">
    <property type="entry name" value="Cyp158A-like"/>
    <property type="match status" value="1"/>
</dbReference>
<evidence type="ECO:0000256" key="4">
    <source>
        <dbReference type="ARBA" id="ARBA00023002"/>
    </source>
</evidence>
<keyword evidence="3" id="KW-0479">Metal-binding</keyword>
<keyword evidence="4" id="KW-0560">Oxidoreductase</keyword>
<dbReference type="AlphaFoldDB" id="A0A0J8BQX7"/>
<name>A0A0J8BQX7_STRVR</name>
<dbReference type="Proteomes" id="UP000037432">
    <property type="component" value="Unassembled WGS sequence"/>
</dbReference>
<keyword evidence="5" id="KW-0408">Iron</keyword>
<evidence type="ECO:0000256" key="1">
    <source>
        <dbReference type="ARBA" id="ARBA00010617"/>
    </source>
</evidence>
<sequence>MGDPRDEAMAYPFPGVHTLELEPEYGPLLQGDRLYPVTMPHGGRAWLATRYVHVRQVLADPRFSRALANHVEAPRLSSEVLPQTSMMAMDPPEHTRVRRALAQEFTSDRVELLRDRAERLVDRLLDTMTEAGRPADLLAHLAIPFPLLMVCELLGVPETDRDTFTELSAFLRSRGMPVERRESARREFETYVEGLLAGTRIDPAGLLARLKTAHEHVDEGLSVQEIIDVAIALLVGGVGSPSTLLASGVCMLLRRPDLVEALRTDPRLVEATVEELLRLVPVGVGGGFMRVAREDVRVGATLVRRGEAVLPAMTAANRDPEIFPDAHRLRPERKSSHRHLGLGHGAHHCIGAHLARVELQTAIGRLFHRLPGLRLAVPEPELRWHDGLVVRELKELPVTW</sequence>
<dbReference type="GO" id="GO:0005506">
    <property type="term" value="F:iron ion binding"/>
    <property type="evidence" value="ECO:0007669"/>
    <property type="project" value="InterPro"/>
</dbReference>
<evidence type="ECO:0000313" key="8">
    <source>
        <dbReference type="Proteomes" id="UP000037432"/>
    </source>
</evidence>
<proteinExistence type="inferred from homology"/>
<dbReference type="InterPro" id="IPR036396">
    <property type="entry name" value="Cyt_P450_sf"/>
</dbReference>
<dbReference type="GO" id="GO:0016705">
    <property type="term" value="F:oxidoreductase activity, acting on paired donors, with incorporation or reduction of molecular oxygen"/>
    <property type="evidence" value="ECO:0007669"/>
    <property type="project" value="InterPro"/>
</dbReference>
<dbReference type="SUPFAM" id="SSF48264">
    <property type="entry name" value="Cytochrome P450"/>
    <property type="match status" value="1"/>
</dbReference>